<evidence type="ECO:0008006" key="5">
    <source>
        <dbReference type="Google" id="ProtNLM"/>
    </source>
</evidence>
<dbReference type="GeneID" id="20039334"/>
<keyword evidence="1" id="KW-0175">Coiled coil</keyword>
<dbReference type="EMBL" id="KI965478">
    <property type="protein sequence ID" value="EUD65554.1"/>
    <property type="molecule type" value="Genomic_DNA"/>
</dbReference>
<evidence type="ECO:0000256" key="2">
    <source>
        <dbReference type="SAM" id="MobiDB-lite"/>
    </source>
</evidence>
<dbReference type="GO" id="GO:0006457">
    <property type="term" value="P:protein folding"/>
    <property type="evidence" value="ECO:0007669"/>
    <property type="project" value="TreeGrafter"/>
</dbReference>
<dbReference type="OrthoDB" id="420195at2759"/>
<dbReference type="Proteomes" id="UP000030640">
    <property type="component" value="Unassembled WGS sequence"/>
</dbReference>
<gene>
    <name evidence="3" type="ORF">C922_04060</name>
</gene>
<accession>W7A8U9</accession>
<reference evidence="3 4" key="1">
    <citation type="submission" date="2013-02" db="EMBL/GenBank/DDBJ databases">
        <title>The Genome Sequence of Plasmodium inui San Antonio 1.</title>
        <authorList>
            <consortium name="The Broad Institute Genome Sequencing Platform"/>
            <consortium name="The Broad Institute Genome Sequencing Center for Infectious Disease"/>
            <person name="Neafsey D."/>
            <person name="Cheeseman I."/>
            <person name="Volkman S."/>
            <person name="Adams J."/>
            <person name="Walker B."/>
            <person name="Young S.K."/>
            <person name="Zeng Q."/>
            <person name="Gargeya S."/>
            <person name="Fitzgerald M."/>
            <person name="Haas B."/>
            <person name="Abouelleil A."/>
            <person name="Alvarado L."/>
            <person name="Arachchi H.M."/>
            <person name="Berlin A.M."/>
            <person name="Chapman S.B."/>
            <person name="Dewar J."/>
            <person name="Goldberg J."/>
            <person name="Griggs A."/>
            <person name="Gujja S."/>
            <person name="Hansen M."/>
            <person name="Howarth C."/>
            <person name="Imamovic A."/>
            <person name="Larimer J."/>
            <person name="McCowan C."/>
            <person name="Murphy C."/>
            <person name="Neiman D."/>
            <person name="Pearson M."/>
            <person name="Priest M."/>
            <person name="Roberts A."/>
            <person name="Saif S."/>
            <person name="Shea T."/>
            <person name="Sisk P."/>
            <person name="Sykes S."/>
            <person name="Wortman J."/>
            <person name="Nusbaum C."/>
            <person name="Birren B."/>
        </authorList>
    </citation>
    <scope>NUCLEOTIDE SEQUENCE [LARGE SCALE GENOMIC DNA]</scope>
    <source>
        <strain evidence="3 4">San Antonio 1</strain>
    </source>
</reference>
<feature type="coiled-coil region" evidence="1">
    <location>
        <begin position="291"/>
        <end position="321"/>
    </location>
</feature>
<protein>
    <recommendedName>
        <fullName evidence="5">Cns1/TTC4 wheel domain-containing protein</fullName>
    </recommendedName>
</protein>
<proteinExistence type="predicted"/>
<evidence type="ECO:0000256" key="1">
    <source>
        <dbReference type="SAM" id="Coils"/>
    </source>
</evidence>
<feature type="compositionally biased region" description="Polar residues" evidence="2">
    <location>
        <begin position="112"/>
        <end position="144"/>
    </location>
</feature>
<dbReference type="AlphaFoldDB" id="W7A8U9"/>
<dbReference type="GO" id="GO:0005634">
    <property type="term" value="C:nucleus"/>
    <property type="evidence" value="ECO:0007669"/>
    <property type="project" value="TreeGrafter"/>
</dbReference>
<dbReference type="GO" id="GO:0051879">
    <property type="term" value="F:Hsp90 protein binding"/>
    <property type="evidence" value="ECO:0007669"/>
    <property type="project" value="TreeGrafter"/>
</dbReference>
<dbReference type="PANTHER" id="PTHR46035:SF1">
    <property type="entry name" value="TETRATRICOPEPTIDE REPEAT PROTEIN 4"/>
    <property type="match status" value="1"/>
</dbReference>
<evidence type="ECO:0000313" key="3">
    <source>
        <dbReference type="EMBL" id="EUD65554.1"/>
    </source>
</evidence>
<dbReference type="GO" id="GO:0005829">
    <property type="term" value="C:cytosol"/>
    <property type="evidence" value="ECO:0007669"/>
    <property type="project" value="TreeGrafter"/>
</dbReference>
<dbReference type="SUPFAM" id="SSF48452">
    <property type="entry name" value="TPR-like"/>
    <property type="match status" value="1"/>
</dbReference>
<feature type="region of interest" description="Disordered" evidence="2">
    <location>
        <begin position="100"/>
        <end position="183"/>
    </location>
</feature>
<dbReference type="RefSeq" id="XP_008817867.1">
    <property type="nucleotide sequence ID" value="XM_008819645.1"/>
</dbReference>
<organism evidence="3 4">
    <name type="scientific">Plasmodium inui San Antonio 1</name>
    <dbReference type="NCBI Taxonomy" id="1237626"/>
    <lineage>
        <taxon>Eukaryota</taxon>
        <taxon>Sar</taxon>
        <taxon>Alveolata</taxon>
        <taxon>Apicomplexa</taxon>
        <taxon>Aconoidasida</taxon>
        <taxon>Haemosporida</taxon>
        <taxon>Plasmodiidae</taxon>
        <taxon>Plasmodium</taxon>
        <taxon>Plasmodium (Plasmodium)</taxon>
    </lineage>
</organism>
<dbReference type="PANTHER" id="PTHR46035">
    <property type="entry name" value="TETRATRICOPEPTIDE REPEAT PROTEIN 4"/>
    <property type="match status" value="1"/>
</dbReference>
<dbReference type="VEuPathDB" id="PlasmoDB:C922_04060"/>
<keyword evidence="4" id="KW-1185">Reference proteome</keyword>
<dbReference type="Gene3D" id="1.25.40.10">
    <property type="entry name" value="Tetratricopeptide repeat domain"/>
    <property type="match status" value="1"/>
</dbReference>
<dbReference type="GO" id="GO:0030544">
    <property type="term" value="F:Hsp70 protein binding"/>
    <property type="evidence" value="ECO:0007669"/>
    <property type="project" value="TreeGrafter"/>
</dbReference>
<sequence>MEDDFHVDEDYIKHLSEKYKNAEHPLFMDELPANIEENEDLHALYNLMIDDEDELSLAKNFKQVGNDYYKDGMKYFEDAIISYTKGIDILTKHWEDKNLEKRNAQRGKRTNDSNSSTSERIKSDTQNVHSKWISNGIGTTNGETSAREEAVKSEVKEDSSSDRKGAQIRIPNGLQNEDGHRDDLRNGHRDHLCDDEIRGVLADLHCNRAIVHYKKKRYVKCLCDCRKAYDFNKTKFKSVYYSILCSYHLELYKDAHMYVNRFEDMTKSIDLKKHINLNEYEKIKKIIFKKYEDILKKNKIYQDEKRKAKEKEKNVANLVQEILHKRNIQMVENVYQQTNNVIPVLYVDTSMYIHLTVFLLYFEWGIIETIVDFAENQSIMDHYDIVKKNKNDDLLFCYVEFPDDVFFMFPSSSYICDVLNKAKLFSPILSIHIIENEEANRQFRSGKMVKSIPL</sequence>
<feature type="compositionally biased region" description="Basic and acidic residues" evidence="2">
    <location>
        <begin position="145"/>
        <end position="165"/>
    </location>
</feature>
<evidence type="ECO:0000313" key="4">
    <source>
        <dbReference type="Proteomes" id="UP000030640"/>
    </source>
</evidence>
<dbReference type="InterPro" id="IPR011990">
    <property type="entry name" value="TPR-like_helical_dom_sf"/>
</dbReference>
<name>W7A8U9_9APIC</name>